<evidence type="ECO:0000313" key="3">
    <source>
        <dbReference type="Proteomes" id="UP000076738"/>
    </source>
</evidence>
<feature type="region of interest" description="Disordered" evidence="1">
    <location>
        <begin position="102"/>
        <end position="239"/>
    </location>
</feature>
<reference evidence="2 3" key="1">
    <citation type="journal article" date="2016" name="Mol. Biol. Evol.">
        <title>Comparative Genomics of Early-Diverging Mushroom-Forming Fungi Provides Insights into the Origins of Lignocellulose Decay Capabilities.</title>
        <authorList>
            <person name="Nagy L.G."/>
            <person name="Riley R."/>
            <person name="Tritt A."/>
            <person name="Adam C."/>
            <person name="Daum C."/>
            <person name="Floudas D."/>
            <person name="Sun H."/>
            <person name="Yadav J.S."/>
            <person name="Pangilinan J."/>
            <person name="Larsson K.H."/>
            <person name="Matsuura K."/>
            <person name="Barry K."/>
            <person name="Labutti K."/>
            <person name="Kuo R."/>
            <person name="Ohm R.A."/>
            <person name="Bhattacharya S.S."/>
            <person name="Shirouzu T."/>
            <person name="Yoshinaga Y."/>
            <person name="Martin F.M."/>
            <person name="Grigoriev I.V."/>
            <person name="Hibbett D.S."/>
        </authorList>
    </citation>
    <scope>NUCLEOTIDE SEQUENCE [LARGE SCALE GENOMIC DNA]</scope>
    <source>
        <strain evidence="2 3">TUFC12733</strain>
    </source>
</reference>
<feature type="compositionally biased region" description="Basic and acidic residues" evidence="1">
    <location>
        <begin position="212"/>
        <end position="230"/>
    </location>
</feature>
<feature type="compositionally biased region" description="Low complexity" evidence="1">
    <location>
        <begin position="122"/>
        <end position="139"/>
    </location>
</feature>
<proteinExistence type="predicted"/>
<name>A0A167JNB1_CALVF</name>
<gene>
    <name evidence="2" type="ORF">CALVIDRAFT_241554</name>
</gene>
<organism evidence="2 3">
    <name type="scientific">Calocera viscosa (strain TUFC12733)</name>
    <dbReference type="NCBI Taxonomy" id="1330018"/>
    <lineage>
        <taxon>Eukaryota</taxon>
        <taxon>Fungi</taxon>
        <taxon>Dikarya</taxon>
        <taxon>Basidiomycota</taxon>
        <taxon>Agaricomycotina</taxon>
        <taxon>Dacrymycetes</taxon>
        <taxon>Dacrymycetales</taxon>
        <taxon>Dacrymycetaceae</taxon>
        <taxon>Calocera</taxon>
    </lineage>
</organism>
<evidence type="ECO:0008006" key="4">
    <source>
        <dbReference type="Google" id="ProtNLM"/>
    </source>
</evidence>
<keyword evidence="3" id="KW-1185">Reference proteome</keyword>
<feature type="compositionally biased region" description="Low complexity" evidence="1">
    <location>
        <begin position="172"/>
        <end position="182"/>
    </location>
</feature>
<dbReference type="OrthoDB" id="2685617at2759"/>
<dbReference type="Gene3D" id="6.20.50.20">
    <property type="match status" value="1"/>
</dbReference>
<dbReference type="Proteomes" id="UP000076738">
    <property type="component" value="Unassembled WGS sequence"/>
</dbReference>
<dbReference type="EMBL" id="KV417299">
    <property type="protein sequence ID" value="KZO93744.1"/>
    <property type="molecule type" value="Genomic_DNA"/>
</dbReference>
<protein>
    <recommendedName>
        <fullName evidence="4">Rpr2-domain-containing protein</fullName>
    </recommendedName>
</protein>
<evidence type="ECO:0000313" key="2">
    <source>
        <dbReference type="EMBL" id="KZO93744.1"/>
    </source>
</evidence>
<accession>A0A167JNB1</accession>
<dbReference type="AlphaFoldDB" id="A0A167JNB1"/>
<evidence type="ECO:0000256" key="1">
    <source>
        <dbReference type="SAM" id="MobiDB-lite"/>
    </source>
</evidence>
<feature type="compositionally biased region" description="Polar residues" evidence="1">
    <location>
        <begin position="159"/>
        <end position="171"/>
    </location>
</feature>
<sequence>MASSLTSSYQQSLAAALQPVSPSLAALHNSKLREKDVSTSTLTCSHCGTFLVPGLGTIRLSRKTRRHHAGTTSRRITITCHVCSTIDHKPLFTDGETRAAFEPARTVGRRRKAAPADPPENTVPSTLLSPNLLSTPSTPIARTLHERSDTPDAGPSLSAPLTTETPKSRSQSTELPLSTHPSSPSPSAAPSPSATLKGASSRKKKKSSLQEMLERNRLEKLKKQEERDRGGLLGFLDSF</sequence>